<keyword evidence="6" id="KW-1185">Reference proteome</keyword>
<name>A0A1T4K1A2_9ENTE</name>
<proteinExistence type="inferred from homology"/>
<evidence type="ECO:0000256" key="1">
    <source>
        <dbReference type="ARBA" id="ARBA00008361"/>
    </source>
</evidence>
<evidence type="ECO:0000313" key="5">
    <source>
        <dbReference type="EMBL" id="SJZ36075.1"/>
    </source>
</evidence>
<dbReference type="GO" id="GO:0032259">
    <property type="term" value="P:methylation"/>
    <property type="evidence" value="ECO:0007669"/>
    <property type="project" value="UniProtKB-KW"/>
</dbReference>
<evidence type="ECO:0000313" key="6">
    <source>
        <dbReference type="Proteomes" id="UP000190328"/>
    </source>
</evidence>
<dbReference type="InterPro" id="IPR051052">
    <property type="entry name" value="Diverse_substrate_MTase"/>
</dbReference>
<dbReference type="PANTHER" id="PTHR44942">
    <property type="entry name" value="METHYLTRANSF_11 DOMAIN-CONTAINING PROTEIN"/>
    <property type="match status" value="1"/>
</dbReference>
<dbReference type="STRING" id="263852.SAMN02745116_00012"/>
<dbReference type="CDD" id="cd02440">
    <property type="entry name" value="AdoMet_MTases"/>
    <property type="match status" value="1"/>
</dbReference>
<dbReference type="RefSeq" id="WP_078805992.1">
    <property type="nucleotide sequence ID" value="NZ_FUXI01000001.1"/>
</dbReference>
<reference evidence="5 6" key="1">
    <citation type="submission" date="2017-02" db="EMBL/GenBank/DDBJ databases">
        <authorList>
            <person name="Peterson S.W."/>
        </authorList>
    </citation>
    <scope>NUCLEOTIDE SEQUENCE [LARGE SCALE GENOMIC DNA]</scope>
    <source>
        <strain evidence="5 6">ATCC BAA-1030</strain>
    </source>
</reference>
<dbReference type="EMBL" id="FUXI01000001">
    <property type="protein sequence ID" value="SJZ36075.1"/>
    <property type="molecule type" value="Genomic_DNA"/>
</dbReference>
<keyword evidence="3 5" id="KW-0808">Transferase</keyword>
<evidence type="ECO:0000259" key="4">
    <source>
        <dbReference type="Pfam" id="PF08241"/>
    </source>
</evidence>
<evidence type="ECO:0000256" key="3">
    <source>
        <dbReference type="ARBA" id="ARBA00022679"/>
    </source>
</evidence>
<dbReference type="InterPro" id="IPR029063">
    <property type="entry name" value="SAM-dependent_MTases_sf"/>
</dbReference>
<dbReference type="InterPro" id="IPR013216">
    <property type="entry name" value="Methyltransf_11"/>
</dbReference>
<dbReference type="PANTHER" id="PTHR44942:SF4">
    <property type="entry name" value="METHYLTRANSFERASE TYPE 11 DOMAIN-CONTAINING PROTEIN"/>
    <property type="match status" value="1"/>
</dbReference>
<dbReference type="Pfam" id="PF08241">
    <property type="entry name" value="Methyltransf_11"/>
    <property type="match status" value="1"/>
</dbReference>
<dbReference type="AlphaFoldDB" id="A0A1T4K1A2"/>
<accession>A0A1T4K1A2</accession>
<organism evidence="5 6">
    <name type="scientific">Pilibacter termitis</name>
    <dbReference type="NCBI Taxonomy" id="263852"/>
    <lineage>
        <taxon>Bacteria</taxon>
        <taxon>Bacillati</taxon>
        <taxon>Bacillota</taxon>
        <taxon>Bacilli</taxon>
        <taxon>Lactobacillales</taxon>
        <taxon>Enterococcaceae</taxon>
        <taxon>Pilibacter</taxon>
    </lineage>
</organism>
<comment type="similarity">
    <text evidence="1">Belongs to the methyltransferase superfamily.</text>
</comment>
<dbReference type="Gene3D" id="3.40.50.150">
    <property type="entry name" value="Vaccinia Virus protein VP39"/>
    <property type="match status" value="1"/>
</dbReference>
<dbReference type="OrthoDB" id="9805171at2"/>
<dbReference type="GO" id="GO:0008757">
    <property type="term" value="F:S-adenosylmethionine-dependent methyltransferase activity"/>
    <property type="evidence" value="ECO:0007669"/>
    <property type="project" value="InterPro"/>
</dbReference>
<sequence length="249" mass="29002">MRSEEKFTGKSAFYDAGRPMYPVALFRDLSNLHPHTVLDIGAGSGILTKQLLEYGVGQKVIASEPNLEMHKKLLENLAEYKELDILSSSAEKINLPDFSVDLIVASQAFHWFDITAFRQEAQRLLRRNGWVSLIWNVREENAEVHKETLLAIEKFHPKAKQLWERTDIQEIQRFFGGSFLRKQYQNPVFYDKQGFIHRNLSSSYAPKADSLEGFQFIRDLTKIFETHQKNGQLRYPMKTFHYYGQVRAI</sequence>
<dbReference type="SUPFAM" id="SSF53335">
    <property type="entry name" value="S-adenosyl-L-methionine-dependent methyltransferases"/>
    <property type="match status" value="1"/>
</dbReference>
<keyword evidence="2 5" id="KW-0489">Methyltransferase</keyword>
<protein>
    <submittedName>
        <fullName evidence="5">Methyltransferase, FkbM family</fullName>
    </submittedName>
</protein>
<evidence type="ECO:0000256" key="2">
    <source>
        <dbReference type="ARBA" id="ARBA00022603"/>
    </source>
</evidence>
<dbReference type="Proteomes" id="UP000190328">
    <property type="component" value="Unassembled WGS sequence"/>
</dbReference>
<feature type="domain" description="Methyltransferase type 11" evidence="4">
    <location>
        <begin position="38"/>
        <end position="131"/>
    </location>
</feature>
<gene>
    <name evidence="5" type="ORF">SAMN02745116_00012</name>
</gene>